<proteinExistence type="predicted"/>
<comment type="caution">
    <text evidence="3">The sequence shown here is derived from an EMBL/GenBank/DDBJ whole genome shotgun (WGS) entry which is preliminary data.</text>
</comment>
<evidence type="ECO:0000313" key="4">
    <source>
        <dbReference type="Proteomes" id="UP001596044"/>
    </source>
</evidence>
<feature type="transmembrane region" description="Helical" evidence="1">
    <location>
        <begin position="63"/>
        <end position="84"/>
    </location>
</feature>
<dbReference type="Proteomes" id="UP001596044">
    <property type="component" value="Unassembled WGS sequence"/>
</dbReference>
<gene>
    <name evidence="3" type="ORF">ACFPOG_21640</name>
</gene>
<evidence type="ECO:0000256" key="1">
    <source>
        <dbReference type="SAM" id="Phobius"/>
    </source>
</evidence>
<feature type="domain" description="VanZ-like" evidence="2">
    <location>
        <begin position="27"/>
        <end position="132"/>
    </location>
</feature>
<accession>A0ABW0KE74</accession>
<dbReference type="NCBIfam" id="NF037970">
    <property type="entry name" value="vanZ_1"/>
    <property type="match status" value="1"/>
</dbReference>
<sequence length="153" mass="17870">MFRMRTPYRFLLASSWFIVLLILTCTVNLEALLYQHTLEFDFNAHPQFTELLRVDLTQIHPKWVLVKFGHFLGFAIMDLLLFNLLRRQKPALIIAVFLAVLSEICQLYFNRDGRIYDMAIDSAGIVLSHYVIQAALLVRSKVSTMWNVNHLNQ</sequence>
<reference evidence="4" key="1">
    <citation type="journal article" date="2019" name="Int. J. Syst. Evol. Microbiol.">
        <title>The Global Catalogue of Microorganisms (GCM) 10K type strain sequencing project: providing services to taxonomists for standard genome sequencing and annotation.</title>
        <authorList>
            <consortium name="The Broad Institute Genomics Platform"/>
            <consortium name="The Broad Institute Genome Sequencing Center for Infectious Disease"/>
            <person name="Wu L."/>
            <person name="Ma J."/>
        </authorList>
    </citation>
    <scope>NUCLEOTIDE SEQUENCE [LARGE SCALE GENOMIC DNA]</scope>
    <source>
        <strain evidence="4">KACC 11904</strain>
    </source>
</reference>
<keyword evidence="1" id="KW-0812">Transmembrane</keyword>
<organism evidence="3 4">
    <name type="scientific">Paenibacillus aestuarii</name>
    <dbReference type="NCBI Taxonomy" id="516965"/>
    <lineage>
        <taxon>Bacteria</taxon>
        <taxon>Bacillati</taxon>
        <taxon>Bacillota</taxon>
        <taxon>Bacilli</taxon>
        <taxon>Bacillales</taxon>
        <taxon>Paenibacillaceae</taxon>
        <taxon>Paenibacillus</taxon>
    </lineage>
</organism>
<dbReference type="RefSeq" id="WP_270878860.1">
    <property type="nucleotide sequence ID" value="NZ_JAQFVF010000022.1"/>
</dbReference>
<protein>
    <submittedName>
        <fullName evidence="3">VanZ family protein</fullName>
    </submittedName>
</protein>
<evidence type="ECO:0000259" key="2">
    <source>
        <dbReference type="Pfam" id="PF04892"/>
    </source>
</evidence>
<keyword evidence="1" id="KW-0472">Membrane</keyword>
<dbReference type="Pfam" id="PF04892">
    <property type="entry name" value="VanZ"/>
    <property type="match status" value="1"/>
</dbReference>
<feature type="transmembrane region" description="Helical" evidence="1">
    <location>
        <begin position="115"/>
        <end position="138"/>
    </location>
</feature>
<name>A0ABW0KE74_9BACL</name>
<keyword evidence="1" id="KW-1133">Transmembrane helix</keyword>
<dbReference type="InterPro" id="IPR006976">
    <property type="entry name" value="VanZ-like"/>
</dbReference>
<keyword evidence="4" id="KW-1185">Reference proteome</keyword>
<feature type="transmembrane region" description="Helical" evidence="1">
    <location>
        <begin position="91"/>
        <end position="109"/>
    </location>
</feature>
<dbReference type="EMBL" id="JBHSMJ010000029">
    <property type="protein sequence ID" value="MFC5450862.1"/>
    <property type="molecule type" value="Genomic_DNA"/>
</dbReference>
<evidence type="ECO:0000313" key="3">
    <source>
        <dbReference type="EMBL" id="MFC5450862.1"/>
    </source>
</evidence>